<evidence type="ECO:0000256" key="1">
    <source>
        <dbReference type="SAM" id="MobiDB-lite"/>
    </source>
</evidence>
<organism evidence="2 3">
    <name type="scientific">Mycena citricolor</name>
    <dbReference type="NCBI Taxonomy" id="2018698"/>
    <lineage>
        <taxon>Eukaryota</taxon>
        <taxon>Fungi</taxon>
        <taxon>Dikarya</taxon>
        <taxon>Basidiomycota</taxon>
        <taxon>Agaricomycotina</taxon>
        <taxon>Agaricomycetes</taxon>
        <taxon>Agaricomycetidae</taxon>
        <taxon>Agaricales</taxon>
        <taxon>Marasmiineae</taxon>
        <taxon>Mycenaceae</taxon>
        <taxon>Mycena</taxon>
    </lineage>
</organism>
<proteinExistence type="predicted"/>
<reference evidence="2" key="1">
    <citation type="submission" date="2023-11" db="EMBL/GenBank/DDBJ databases">
        <authorList>
            <person name="De Vega J J."/>
            <person name="De Vega J J."/>
        </authorList>
    </citation>
    <scope>NUCLEOTIDE SEQUENCE</scope>
</reference>
<evidence type="ECO:0000313" key="3">
    <source>
        <dbReference type="Proteomes" id="UP001295794"/>
    </source>
</evidence>
<feature type="non-terminal residue" evidence="2">
    <location>
        <position position="1"/>
    </location>
</feature>
<dbReference type="Proteomes" id="UP001295794">
    <property type="component" value="Unassembled WGS sequence"/>
</dbReference>
<keyword evidence="3" id="KW-1185">Reference proteome</keyword>
<gene>
    <name evidence="2" type="ORF">MYCIT1_LOCUS6745</name>
</gene>
<accession>A0AAD2GX93</accession>
<feature type="region of interest" description="Disordered" evidence="1">
    <location>
        <begin position="180"/>
        <end position="211"/>
    </location>
</feature>
<protein>
    <submittedName>
        <fullName evidence="2">Uncharacterized protein</fullName>
    </submittedName>
</protein>
<sequence length="211" mass="24095">SHYNFIIFVLCSCGYFFCARSGAWLHTPRAHWLARPARNVRGDLEREEHPERDRDSAGHERPGVSDAVPLVHPRLHPRVEQRGHRDPAEDVDMAQRVLLHRDGRERAARLAVPRRVRVVRDDAEDELQQEQDEDGQADVVVRVLARPDELVRVRAAVDCGGADDEHDDDAYGRERLEYEVPFEPPLAVAEEAADEDRCGRGEQHRDGSEYS</sequence>
<name>A0AAD2GX93_9AGAR</name>
<feature type="region of interest" description="Disordered" evidence="1">
    <location>
        <begin position="43"/>
        <end position="68"/>
    </location>
</feature>
<feature type="compositionally biased region" description="Basic and acidic residues" evidence="1">
    <location>
        <begin position="43"/>
        <end position="63"/>
    </location>
</feature>
<feature type="compositionally biased region" description="Basic and acidic residues" evidence="1">
    <location>
        <begin position="195"/>
        <end position="211"/>
    </location>
</feature>
<comment type="caution">
    <text evidence="2">The sequence shown here is derived from an EMBL/GenBank/DDBJ whole genome shotgun (WGS) entry which is preliminary data.</text>
</comment>
<dbReference type="EMBL" id="CAVNYO010000096">
    <property type="protein sequence ID" value="CAK5265618.1"/>
    <property type="molecule type" value="Genomic_DNA"/>
</dbReference>
<evidence type="ECO:0000313" key="2">
    <source>
        <dbReference type="EMBL" id="CAK5265618.1"/>
    </source>
</evidence>
<dbReference type="AlphaFoldDB" id="A0AAD2GX93"/>